<proteinExistence type="inferred from homology"/>
<dbReference type="InterPro" id="IPR035906">
    <property type="entry name" value="MetI-like_sf"/>
</dbReference>
<dbReference type="Pfam" id="PF00528">
    <property type="entry name" value="BPD_transp_1"/>
    <property type="match status" value="1"/>
</dbReference>
<sequence length="308" mass="34117">MTATTTSTDRAARDHSAGRPRPPRQIFGRRVVRNRLLVGLVRHATLIAVLTIVLYPLLWMVGASLRPGNEAFGTLNFLTSNPTLENYREGWNFGQLNFSRFFLNSLAVTTLCVIGNVVACSMAAYSFARLNFPFKRIMFALMLGTMLLPYHVTMVPQYVLFNELAWINTILPLTVPKFLATDAFFIFLMVQFIRTLPRDLDDAALLDGCGHVGIFFRVVIPLSLPALGTTALFTFINTWNDFLGPLLYLNRPELWTVTLGLNGFLDATGESAFGPLFAMATLSLAPVVGFFLVAQKLLVEGIATTGLK</sequence>
<evidence type="ECO:0000313" key="11">
    <source>
        <dbReference type="Proteomes" id="UP001597277"/>
    </source>
</evidence>
<evidence type="ECO:0000256" key="3">
    <source>
        <dbReference type="ARBA" id="ARBA00022475"/>
    </source>
</evidence>
<evidence type="ECO:0000256" key="2">
    <source>
        <dbReference type="ARBA" id="ARBA00022448"/>
    </source>
</evidence>
<comment type="similarity">
    <text evidence="7">Belongs to the binding-protein-dependent transport system permease family.</text>
</comment>
<feature type="transmembrane region" description="Helical" evidence="7">
    <location>
        <begin position="272"/>
        <end position="294"/>
    </location>
</feature>
<evidence type="ECO:0000313" key="10">
    <source>
        <dbReference type="EMBL" id="MFD1719601.1"/>
    </source>
</evidence>
<feature type="transmembrane region" description="Helical" evidence="7">
    <location>
        <begin position="101"/>
        <end position="125"/>
    </location>
</feature>
<name>A0ABW4L7T8_9MICO</name>
<evidence type="ECO:0000256" key="7">
    <source>
        <dbReference type="RuleBase" id="RU363032"/>
    </source>
</evidence>
<keyword evidence="3" id="KW-1003">Cell membrane</keyword>
<dbReference type="Gene3D" id="1.10.3720.10">
    <property type="entry name" value="MetI-like"/>
    <property type="match status" value="1"/>
</dbReference>
<dbReference type="PROSITE" id="PS50928">
    <property type="entry name" value="ABC_TM1"/>
    <property type="match status" value="1"/>
</dbReference>
<dbReference type="PANTHER" id="PTHR43744">
    <property type="entry name" value="ABC TRANSPORTER PERMEASE PROTEIN MG189-RELATED-RELATED"/>
    <property type="match status" value="1"/>
</dbReference>
<dbReference type="SUPFAM" id="SSF161098">
    <property type="entry name" value="MetI-like"/>
    <property type="match status" value="1"/>
</dbReference>
<dbReference type="EMBL" id="JBHUEE010000011">
    <property type="protein sequence ID" value="MFD1719601.1"/>
    <property type="molecule type" value="Genomic_DNA"/>
</dbReference>
<keyword evidence="11" id="KW-1185">Reference proteome</keyword>
<organism evidence="10 11">
    <name type="scientific">Georgenia deserti</name>
    <dbReference type="NCBI Taxonomy" id="2093781"/>
    <lineage>
        <taxon>Bacteria</taxon>
        <taxon>Bacillati</taxon>
        <taxon>Actinomycetota</taxon>
        <taxon>Actinomycetes</taxon>
        <taxon>Micrococcales</taxon>
        <taxon>Bogoriellaceae</taxon>
        <taxon>Georgenia</taxon>
    </lineage>
</organism>
<feature type="transmembrane region" description="Helical" evidence="7">
    <location>
        <begin position="36"/>
        <end position="58"/>
    </location>
</feature>
<feature type="transmembrane region" description="Helical" evidence="7">
    <location>
        <begin position="137"/>
        <end position="159"/>
    </location>
</feature>
<dbReference type="RefSeq" id="WP_388010228.1">
    <property type="nucleotide sequence ID" value="NZ_JBHUEE010000011.1"/>
</dbReference>
<dbReference type="PANTHER" id="PTHR43744:SF6">
    <property type="entry name" value="ABC TRANSPORTER PERMEASE PROTEIN YESQ-RELATED"/>
    <property type="match status" value="1"/>
</dbReference>
<evidence type="ECO:0000256" key="1">
    <source>
        <dbReference type="ARBA" id="ARBA00004651"/>
    </source>
</evidence>
<evidence type="ECO:0000259" key="9">
    <source>
        <dbReference type="PROSITE" id="PS50928"/>
    </source>
</evidence>
<feature type="transmembrane region" description="Helical" evidence="7">
    <location>
        <begin position="214"/>
        <end position="236"/>
    </location>
</feature>
<evidence type="ECO:0000256" key="5">
    <source>
        <dbReference type="ARBA" id="ARBA00022989"/>
    </source>
</evidence>
<keyword evidence="4 7" id="KW-0812">Transmembrane</keyword>
<accession>A0ABW4L7T8</accession>
<comment type="caution">
    <text evidence="10">The sequence shown here is derived from an EMBL/GenBank/DDBJ whole genome shotgun (WGS) entry which is preliminary data.</text>
</comment>
<keyword evidence="6 7" id="KW-0472">Membrane</keyword>
<protein>
    <submittedName>
        <fullName evidence="10">Carbohydrate ABC transporter permease</fullName>
    </submittedName>
</protein>
<dbReference type="InterPro" id="IPR000515">
    <property type="entry name" value="MetI-like"/>
</dbReference>
<feature type="domain" description="ABC transmembrane type-1" evidence="9">
    <location>
        <begin position="102"/>
        <end position="294"/>
    </location>
</feature>
<dbReference type="Proteomes" id="UP001597277">
    <property type="component" value="Unassembled WGS sequence"/>
</dbReference>
<feature type="transmembrane region" description="Helical" evidence="7">
    <location>
        <begin position="165"/>
        <end position="193"/>
    </location>
</feature>
<keyword evidence="2 7" id="KW-0813">Transport</keyword>
<evidence type="ECO:0000256" key="8">
    <source>
        <dbReference type="SAM" id="MobiDB-lite"/>
    </source>
</evidence>
<gene>
    <name evidence="10" type="ORF">ACFSE6_17285</name>
</gene>
<keyword evidence="5 7" id="KW-1133">Transmembrane helix</keyword>
<evidence type="ECO:0000256" key="6">
    <source>
        <dbReference type="ARBA" id="ARBA00023136"/>
    </source>
</evidence>
<comment type="subcellular location">
    <subcellularLocation>
        <location evidence="1 7">Cell membrane</location>
        <topology evidence="1 7">Multi-pass membrane protein</topology>
    </subcellularLocation>
</comment>
<dbReference type="CDD" id="cd06261">
    <property type="entry name" value="TM_PBP2"/>
    <property type="match status" value="1"/>
</dbReference>
<reference evidence="11" key="1">
    <citation type="journal article" date="2019" name="Int. J. Syst. Evol. Microbiol.">
        <title>The Global Catalogue of Microorganisms (GCM) 10K type strain sequencing project: providing services to taxonomists for standard genome sequencing and annotation.</title>
        <authorList>
            <consortium name="The Broad Institute Genomics Platform"/>
            <consortium name="The Broad Institute Genome Sequencing Center for Infectious Disease"/>
            <person name="Wu L."/>
            <person name="Ma J."/>
        </authorList>
    </citation>
    <scope>NUCLEOTIDE SEQUENCE [LARGE SCALE GENOMIC DNA]</scope>
    <source>
        <strain evidence="11">JCM 17130</strain>
    </source>
</reference>
<feature type="region of interest" description="Disordered" evidence="8">
    <location>
        <begin position="1"/>
        <end position="24"/>
    </location>
</feature>
<evidence type="ECO:0000256" key="4">
    <source>
        <dbReference type="ARBA" id="ARBA00022692"/>
    </source>
</evidence>